<evidence type="ECO:0000259" key="16">
    <source>
        <dbReference type="Pfam" id="PF12774"/>
    </source>
</evidence>
<dbReference type="InterPro" id="IPR042222">
    <property type="entry name" value="Dynein_2_N"/>
</dbReference>
<keyword evidence="12" id="KW-0966">Cell projection</keyword>
<dbReference type="InterPro" id="IPR035699">
    <property type="entry name" value="AAA_6"/>
</dbReference>
<dbReference type="PANTHER" id="PTHR45703">
    <property type="entry name" value="DYNEIN HEAVY CHAIN"/>
    <property type="match status" value="1"/>
</dbReference>
<evidence type="ECO:0000313" key="25">
    <source>
        <dbReference type="RefSeq" id="XP_026667107.1"/>
    </source>
</evidence>
<keyword evidence="3" id="KW-0963">Cytoplasm</keyword>
<dbReference type="Pfam" id="PF17852">
    <property type="entry name" value="Dynein_AAA_lid"/>
    <property type="match status" value="1"/>
</dbReference>
<evidence type="ECO:0000256" key="11">
    <source>
        <dbReference type="ARBA" id="ARBA00023212"/>
    </source>
</evidence>
<dbReference type="Pfam" id="PF08393">
    <property type="entry name" value="DHC_N2"/>
    <property type="match status" value="1"/>
</dbReference>
<feature type="domain" description="Dynein heavy chain AAA lid" evidence="22">
    <location>
        <begin position="3402"/>
        <end position="3540"/>
    </location>
</feature>
<dbReference type="Pfam" id="PF12780">
    <property type="entry name" value="AAA_8"/>
    <property type="match status" value="1"/>
</dbReference>
<proteinExistence type="inferred from homology"/>
<dbReference type="GO" id="GO:0045505">
    <property type="term" value="F:dynein intermediate chain binding"/>
    <property type="evidence" value="ECO:0007669"/>
    <property type="project" value="InterPro"/>
</dbReference>
<dbReference type="Pfam" id="PF12777">
    <property type="entry name" value="MT"/>
    <property type="match status" value="1"/>
</dbReference>
<feature type="domain" description="Dynein heavy chain AAA 5 extension" evidence="20">
    <location>
        <begin position="1630"/>
        <end position="1763"/>
    </location>
</feature>
<feature type="coiled-coil region" evidence="13">
    <location>
        <begin position="2650"/>
        <end position="2705"/>
    </location>
</feature>
<dbReference type="Gene3D" id="1.10.472.130">
    <property type="match status" value="1"/>
</dbReference>
<dbReference type="Gene3D" id="1.10.8.710">
    <property type="match status" value="1"/>
</dbReference>
<evidence type="ECO:0000259" key="19">
    <source>
        <dbReference type="Pfam" id="PF12781"/>
    </source>
</evidence>
<dbReference type="GO" id="GO:0051959">
    <property type="term" value="F:dynein light intermediate chain binding"/>
    <property type="evidence" value="ECO:0007669"/>
    <property type="project" value="InterPro"/>
</dbReference>
<keyword evidence="4" id="KW-0493">Microtubule</keyword>
<accession>A0AAJ7RY14</accession>
<keyword evidence="9" id="KW-0969">Cilium</keyword>
<evidence type="ECO:0000256" key="2">
    <source>
        <dbReference type="ARBA" id="ARBA00008887"/>
    </source>
</evidence>
<gene>
    <name evidence="25" type="primary">LOC113463973</name>
</gene>
<evidence type="ECO:0000259" key="23">
    <source>
        <dbReference type="Pfam" id="PF18199"/>
    </source>
</evidence>
<dbReference type="GO" id="GO:0005874">
    <property type="term" value="C:microtubule"/>
    <property type="evidence" value="ECO:0007669"/>
    <property type="project" value="UniProtKB-KW"/>
</dbReference>
<evidence type="ECO:0000256" key="12">
    <source>
        <dbReference type="ARBA" id="ARBA00023273"/>
    </source>
</evidence>
<evidence type="ECO:0000256" key="8">
    <source>
        <dbReference type="ARBA" id="ARBA00023054"/>
    </source>
</evidence>
<keyword evidence="6" id="KW-0067">ATP-binding</keyword>
<dbReference type="Pfam" id="PF17857">
    <property type="entry name" value="AAA_lid_1"/>
    <property type="match status" value="1"/>
</dbReference>
<evidence type="ECO:0000256" key="7">
    <source>
        <dbReference type="ARBA" id="ARBA00023017"/>
    </source>
</evidence>
<evidence type="ECO:0000256" key="10">
    <source>
        <dbReference type="ARBA" id="ARBA00023175"/>
    </source>
</evidence>
<evidence type="ECO:0000313" key="24">
    <source>
        <dbReference type="Proteomes" id="UP000694925"/>
    </source>
</evidence>
<keyword evidence="5" id="KW-0547">Nucleotide-binding</keyword>
<keyword evidence="10" id="KW-0505">Motor protein</keyword>
<evidence type="ECO:0000256" key="13">
    <source>
        <dbReference type="SAM" id="Coils"/>
    </source>
</evidence>
<feature type="domain" description="Dynein heavy chain coiled coil stalk" evidence="17">
    <location>
        <begin position="2414"/>
        <end position="2762"/>
    </location>
</feature>
<evidence type="ECO:0000259" key="20">
    <source>
        <dbReference type="Pfam" id="PF17852"/>
    </source>
</evidence>
<dbReference type="SUPFAM" id="SSF52540">
    <property type="entry name" value="P-loop containing nucleoside triphosphate hydrolases"/>
    <property type="match status" value="2"/>
</dbReference>
<evidence type="ECO:0000256" key="1">
    <source>
        <dbReference type="ARBA" id="ARBA00004430"/>
    </source>
</evidence>
<dbReference type="Gene3D" id="1.20.920.30">
    <property type="match status" value="1"/>
</dbReference>
<dbReference type="InterPro" id="IPR042219">
    <property type="entry name" value="AAA_lid_11_sf"/>
</dbReference>
<feature type="domain" description="Dynein heavy chain hydrolytic ATP-binding dynein motor region" evidence="16">
    <location>
        <begin position="1138"/>
        <end position="1464"/>
    </location>
</feature>
<feature type="domain" description="Dynein heavy chain C-terminal" evidence="23">
    <location>
        <begin position="3552"/>
        <end position="3842"/>
    </location>
</feature>
<dbReference type="Gene3D" id="3.20.180.20">
    <property type="entry name" value="Dynein heavy chain, N-terminal domain 2"/>
    <property type="match status" value="1"/>
</dbReference>
<dbReference type="Gene3D" id="1.20.920.20">
    <property type="match status" value="1"/>
</dbReference>
<dbReference type="GO" id="GO:0005930">
    <property type="term" value="C:axoneme"/>
    <property type="evidence" value="ECO:0007669"/>
    <property type="project" value="UniProtKB-SubCell"/>
</dbReference>
<dbReference type="FunFam" id="1.20.920.20:FF:000006">
    <property type="entry name" value="Dynein, axonemal, heavy chain 6"/>
    <property type="match status" value="1"/>
</dbReference>
<keyword evidence="11" id="KW-0206">Cytoskeleton</keyword>
<dbReference type="Pfam" id="PF03028">
    <property type="entry name" value="Dynein_heavy"/>
    <property type="match status" value="1"/>
</dbReference>
<dbReference type="Proteomes" id="UP000694925">
    <property type="component" value="Unplaced"/>
</dbReference>
<feature type="domain" description="Dynein heavy chain 3 AAA+ lid" evidence="21">
    <location>
        <begin position="1986"/>
        <end position="2075"/>
    </location>
</feature>
<sequence>MASAHRLFHLTPIQSEMKMYLKHIHFKEFPTDWEDRILNLLPKEYKNKYSSIIDSILREIRDMYIKDMQKLLNQMVLSNPERNGEQSLDFNSVNYKPLVEKSSQFKFLRHCKILGKIYFLHLEPIRFIISRAQLKLPAVICNFEYYRNLGLMSLTDFQNVVHSDIKKVSLLITNQYYAEVSRTVAESKVLRNLSKRRSSKVMCCVTNVFTQQIVNIMIRSIDHMLNTLRNEYHCPQIKFELVMKDGKLLLSPSIETIHSTYHDIIERIMSIAQDLIPLEEWLNIKTSSTYMKIKLPDCYVEEFHEKLEIILGDLFEPINNHTANIIEEFYPICAPLRRRTIILTSGSVKFDLYLQHVQKYKNYLIKANAMVMNTYHVVGKLEQREAKKALKKESHNIINTFLIKLVKYHQEFNRSICADFEELKSKALNIPSDAKALIELTDYISYASRELIGELEGRIQDSINMLAVLLEICILPENHIQLNKQTVNWLSEIEPVFRQNNALCEAMKNEIEDEMQKRISNLNLQVDYLVPQLSVLDEMDDINRIDDYFEYYKGLLKQVNQINCEMQKINEEETLFKFPETEFPNVIEVHEIIVSFYELIHIVYQWKKDSVVWLDGPFEWLNAGTIESKTFDYFDKITEMSKTFRTRIKMDVSANKCFKFSGIADDPEPMQQPTPLKLCWQALNDINEFKRYLPLVTCMCNPALQKRHWVEMSEICNFDLTPNAGTSLRKIISFNLMDDIEKYKSISIGANRESELRQKLSNMIKEWDRISFDISFDHQTGMNVFSSSNDIELLLEDHLVKIEEMRTSNFIRQMASTMTNFFESLTRIQEIINQWNYIQMILNCLSSVLNYPTIEVYLGDESLLYEEVENSLKSVQNGLSLNPTFAQIDDVHLLESLFDIVGKLEHINKVIKDYIETKRLRFPRFYFLSDKEVREVLFESNNFQTPHLQKCFEGILKIKCNKRTCIIVGDCNEELYLEKVIDSCSYPEEDWLIHLENEMKSTMKNSISECHQIFSNTFDLSSIINFPSMSIVCAHQLHWTTAIHRCLSSLDSESLSSLHSSYIDHLNSLTAQLKNYSTKRLRNLLTSLIIIVIQQRDVIQLLLEQNSALTDFEWVAQLRYYLLMDYVNVSIFNTNVKYGYEYSYYKQHIIHTPLTNRCFHVLMQAYNYHLYGAVVGPSATGKSETVKSLAKAMAVQFRSFNCASVSSYDLLSQIFRGFITCGTWLCFENFDELPSDLLSRITEGLTTTFQAIARKLGRVTLEGVSLKINPTGHISIVTKLDPFRCSNIPDNLKVLFRTTSMIMPDTRRIVEVEISAGGVINSKLLASKLITLYEILSDQLWCESCNNFNMYSIKAIIRSMIYLKRSCPEEDENVLLLRSLIDIILPRLCRADIHIFTSVMRNVFPDTNLSPPDYTTFLETLEAVCESRSIRNHDSFKLKILQLFELVYVYQSLVIIGKPLVGKTEILNVLRAVLSSLHEQGIEFGVNIELERIFPSAIDTDRLFGHFDEKTNIWKDGVCSKVFRSFSQNKLPSKKWIIFDGPMKNTWIDNLHTIVDNSKTLHLASGENINTDSVSVIFETMNIENVSPAIVSACGVIYVESDSIDWRSYVETHFSSNKMYNGYEGPLFVLFNWAMEPALQFLRNNCTAVLATDRLRCVTSTLDLFEMYLSDALTENGDEKAKTSHFLVWAQAALILSITWGLGGKLNIDSHVKFNSFCVSFWGGKEYPKPEVIKNFDVTLPHEGLIQDNFYIFKGVGNWKYWGSVDILKNEQILDSPNYNEIFVPTVNTIKYNHLLLKHVKHKRPFVICGDTSIGKTMLIRNFLKNKLPEGVRYNLYNFILLSKVVTTQKLFLSRLNKIEKKHYGPPKGQFCVNFIDDLNIQRYNDESEINSIFELLRQYHNCGYFYDVDEPEKVYLRDIVFSLSIVESSAIQVCPRFLRHFSFYTIYTPTTDNIFRIFSNVLFNNLKRNSFTADVFNTVTNMTNATIDVYNSVTKTLRPVPAKFQYLFSLRDMSKAIEGCSLLCKESVETKIIFVRIWAHEIWRVFGDRILDGNDKQWLFSLIREVSKRHFKDSFETVFDYLPKSKNEISKDSFNHLMFSSFMNDKNGNGRYEEIISIEKLKNKILSCLNEYNNNNKKRIDIVTSQYVLECLIKISRILTIPGGNLLMIAGIGFGRKSLASLAAFVQHQELFEPPVQSYRDFHLWRKDLKTVLRKCGGLKQNLILFLKDKGTKGDFLHDISCLLATGEIPDLFSVTEKCEIIEMVRLDAQGGNKNEEISNQAVMSYFLEQCNNKLHIMICFNETNASLRSNLHKYPELVKYCTMNWYEIWPMETFVQIGSRYIQQVNVNENLKTNVTKACIKLHKHMDDVSTEYYKQVKIRNHVTLAAFLHTLKLYVQLLGKKQRDIVTMRNRYLAGLDKLELAAGQVEKMKNILTMLKPQLESSAEKMMITMREVESENVSVEKATALVQREKEIANEKTEIAGRLKTECEADLAVAIPILEDAVGALNTLKPTDITLVKAMKNPPDTVKLVMAAICVMLDVHPDKAIDPVTGKKYIDYWTPSKRILSDMNFLQTLKDYDKDDIPSNVVQVVKKTYISDSSFKPHIVAKASSAAEGLCKWVRAMVSYDEVAKAVAPKKEKLLIAQKECNEAEAFLKEKQETLDALNAKLEALNSSLRETQQQKIELEREVEDCTVKLRKAENLMASLGGEKDRWAQSAGNLKKDYDNLVGDMILTCGVISYAGSYNVLFRNKISMQWKNYVDELKIPRSKEFDFSDILGEANDINYWHFSGLPKNSSSVENAIIMNNSELWPLLIDSQNEANQWIRRIEKKNDLKIVKLTDSNCLSIIEFNAEHGIPTLIENVREELEMSLDPFLLKNIYNDGKCFYLDTGSNVIKYSFDFRLYITSQLLNPQFSCETFSKLTIIDFSIPNEALQDKLLDFIVSKEKPELQEKFEALFMENANNKKILRQQEDIVLGILSSTTTNILEDEVAIRSLDNSKTLSLNIIKKQEATKQTSLEINQFRYSYVQFVKYCADLFNVVNSLSNINHMYRFSFSWFMQLYRISIETSNKSAVLEKRLKFLKRSFTQNLHSSICRSLSEKHKVLYSFLLCSKILLNEHQTTEEEINYFMAPDLTGTETVPNYPCNWLPTNTWINICHLSETLPEFHDLANDFCSNSKAWEHYHTSEPLEDHSMPEPWLNELSSFQKLIIIKILRPDEVLSKVIQLIEDVLGNVRNSPRIKISESYAESSCLTPILFILPSRLTPLSLILSYAKAKGYSSKFVSLSMSKGHERNAELLIQKAVKEGSWVFLQNCHLMPDWLIRLEKVCEDFATGNVPLDFRLWLSSYPIKEFPISILQSSIKIMQDRPLDVKETLLNIYQSEPIIDKEFFEGCPGNDKAFSKLLFGICLFHVIVEERKNFGIRGWSTPYKFDHVDLQTSVLQLQTFINDTDRVPYHILSHLIGECNYGGKIEDRCDAKCLKHLLSDYCNSNIVESDRYTFSNDIEEMIPQRCEYDYVIEHIKRIPPSLSPEVFGSDKNGLVIRNATIATEFLSSFASINTSKQLGHVELQQDLIIIIIDGINEKLYQSTGIDDFEKCTSTLGEPLQRVLVREIKSLKRTLEIVTQTLNNLKSALNGSIHFTDSLKELAEEIYQKRVPSIWKEVETNIVTENLTRYVENLVKRANFLKNWTDQGCSRVVRFDALFHCKMFISAILLTFSEKYNTSVEQTFLNFQVMTEDEIDEDTDGYLIQGLHLSGARWDLENKILIENCTNETWQEMPPIRLKYSRNKEEADNVYRCPIFAATVRRRNVRTCTKNYIISVPLRTRLPESHWIKRGTALFSHVP</sequence>
<evidence type="ECO:0000256" key="3">
    <source>
        <dbReference type="ARBA" id="ARBA00022490"/>
    </source>
</evidence>
<keyword evidence="24" id="KW-1185">Reference proteome</keyword>
<feature type="domain" description="Dynein heavy chain ATP-binding dynein motor region" evidence="19">
    <location>
        <begin position="2789"/>
        <end position="3008"/>
    </location>
</feature>
<dbReference type="InterPro" id="IPR041466">
    <property type="entry name" value="Dynein_AAA5_ext"/>
</dbReference>
<dbReference type="Pfam" id="PF18198">
    <property type="entry name" value="AAA_lid_11"/>
    <property type="match status" value="1"/>
</dbReference>
<keyword evidence="8 13" id="KW-0175">Coiled coil</keyword>
<protein>
    <submittedName>
        <fullName evidence="25">Dynein heavy chain 12, axonemal-like</fullName>
    </submittedName>
</protein>
<name>A0AAJ7RY14_9HYME</name>
<evidence type="ECO:0000256" key="5">
    <source>
        <dbReference type="ARBA" id="ARBA00022741"/>
    </source>
</evidence>
<dbReference type="Pfam" id="PF12775">
    <property type="entry name" value="AAA_7"/>
    <property type="match status" value="1"/>
</dbReference>
<dbReference type="Gene3D" id="1.20.140.100">
    <property type="entry name" value="Dynein heavy chain, N-terminal domain 2"/>
    <property type="match status" value="1"/>
</dbReference>
<dbReference type="Gene3D" id="1.10.8.1220">
    <property type="match status" value="1"/>
</dbReference>
<dbReference type="Pfam" id="PF18199">
    <property type="entry name" value="Dynein_C"/>
    <property type="match status" value="1"/>
</dbReference>
<dbReference type="Gene3D" id="1.20.58.1120">
    <property type="match status" value="1"/>
</dbReference>
<feature type="domain" description="Dynein heavy chain AAA module D4" evidence="18">
    <location>
        <begin position="2141"/>
        <end position="2400"/>
    </location>
</feature>
<evidence type="ECO:0000259" key="18">
    <source>
        <dbReference type="Pfam" id="PF12780"/>
    </source>
</evidence>
<dbReference type="Pfam" id="PF12774">
    <property type="entry name" value="AAA_6"/>
    <property type="match status" value="1"/>
</dbReference>
<organism evidence="24 25">
    <name type="scientific">Ceratina calcarata</name>
    <dbReference type="NCBI Taxonomy" id="156304"/>
    <lineage>
        <taxon>Eukaryota</taxon>
        <taxon>Metazoa</taxon>
        <taxon>Ecdysozoa</taxon>
        <taxon>Arthropoda</taxon>
        <taxon>Hexapoda</taxon>
        <taxon>Insecta</taxon>
        <taxon>Pterygota</taxon>
        <taxon>Neoptera</taxon>
        <taxon>Endopterygota</taxon>
        <taxon>Hymenoptera</taxon>
        <taxon>Apocrita</taxon>
        <taxon>Aculeata</taxon>
        <taxon>Apoidea</taxon>
        <taxon>Anthophila</taxon>
        <taxon>Apidae</taxon>
        <taxon>Ceratina</taxon>
        <taxon>Zadontomerus</taxon>
    </lineage>
</organism>
<feature type="domain" description="Dynein heavy chain region D6 P-loop" evidence="14">
    <location>
        <begin position="3253"/>
        <end position="3366"/>
    </location>
</feature>
<dbReference type="Gene3D" id="3.40.50.300">
    <property type="entry name" value="P-loop containing nucleotide triphosphate hydrolases"/>
    <property type="match status" value="5"/>
</dbReference>
<dbReference type="InterPro" id="IPR043157">
    <property type="entry name" value="Dynein_AAA1S"/>
</dbReference>
<dbReference type="RefSeq" id="XP_026667107.1">
    <property type="nucleotide sequence ID" value="XM_026811306.1"/>
</dbReference>
<dbReference type="GO" id="GO:0007018">
    <property type="term" value="P:microtubule-based movement"/>
    <property type="evidence" value="ECO:0007669"/>
    <property type="project" value="InterPro"/>
</dbReference>
<dbReference type="InterPro" id="IPR027417">
    <property type="entry name" value="P-loop_NTPase"/>
</dbReference>
<dbReference type="Gene3D" id="1.20.1270.280">
    <property type="match status" value="1"/>
</dbReference>
<evidence type="ECO:0000259" key="17">
    <source>
        <dbReference type="Pfam" id="PF12777"/>
    </source>
</evidence>
<dbReference type="GO" id="GO:0005524">
    <property type="term" value="F:ATP binding"/>
    <property type="evidence" value="ECO:0007669"/>
    <property type="project" value="UniProtKB-KW"/>
</dbReference>
<evidence type="ECO:0000259" key="15">
    <source>
        <dbReference type="Pfam" id="PF08393"/>
    </source>
</evidence>
<dbReference type="InterPro" id="IPR004273">
    <property type="entry name" value="Dynein_heavy_D6_P-loop"/>
</dbReference>
<evidence type="ECO:0000259" key="22">
    <source>
        <dbReference type="Pfam" id="PF18198"/>
    </source>
</evidence>
<evidence type="ECO:0000256" key="6">
    <source>
        <dbReference type="ARBA" id="ARBA00022840"/>
    </source>
</evidence>
<evidence type="ECO:0000259" key="21">
    <source>
        <dbReference type="Pfam" id="PF17857"/>
    </source>
</evidence>
<keyword evidence="7" id="KW-0243">Dynein</keyword>
<dbReference type="Gene3D" id="6.10.140.1060">
    <property type="match status" value="1"/>
</dbReference>
<dbReference type="InterPro" id="IPR041589">
    <property type="entry name" value="DNAH3_AAA_lid_1"/>
</dbReference>
<dbReference type="InterPro" id="IPR035706">
    <property type="entry name" value="AAA_9"/>
</dbReference>
<dbReference type="InterPro" id="IPR026983">
    <property type="entry name" value="DHC"/>
</dbReference>
<dbReference type="InterPro" id="IPR041658">
    <property type="entry name" value="AAA_lid_11"/>
</dbReference>
<dbReference type="Gene3D" id="3.10.490.20">
    <property type="match status" value="1"/>
</dbReference>
<comment type="similarity">
    <text evidence="2">Belongs to the dynein heavy chain family.</text>
</comment>
<dbReference type="FunFam" id="3.40.50.300:FF:000153">
    <property type="entry name" value="Dynein axonemal heavy chain 1"/>
    <property type="match status" value="1"/>
</dbReference>
<dbReference type="Pfam" id="PF12781">
    <property type="entry name" value="AAA_9"/>
    <property type="match status" value="1"/>
</dbReference>
<evidence type="ECO:0000256" key="9">
    <source>
        <dbReference type="ARBA" id="ARBA00023069"/>
    </source>
</evidence>
<dbReference type="InterPro" id="IPR024743">
    <property type="entry name" value="Dynein_HC_stalk"/>
</dbReference>
<feature type="domain" description="Dynein heavy chain linker" evidence="15">
    <location>
        <begin position="589"/>
        <end position="1010"/>
    </location>
</feature>
<dbReference type="PANTHER" id="PTHR45703:SF1">
    <property type="entry name" value="DYNEINS HEAVY CHAIN"/>
    <property type="match status" value="1"/>
</dbReference>
<evidence type="ECO:0000256" key="4">
    <source>
        <dbReference type="ARBA" id="ARBA00022701"/>
    </source>
</evidence>
<dbReference type="InterPro" id="IPR024317">
    <property type="entry name" value="Dynein_heavy_chain_D4_dom"/>
</dbReference>
<dbReference type="KEGG" id="ccal:113463973"/>
<dbReference type="GO" id="GO:0008569">
    <property type="term" value="F:minus-end-directed microtubule motor activity"/>
    <property type="evidence" value="ECO:0007669"/>
    <property type="project" value="InterPro"/>
</dbReference>
<dbReference type="InterPro" id="IPR043160">
    <property type="entry name" value="Dynein_C_barrel"/>
</dbReference>
<dbReference type="InterPro" id="IPR042228">
    <property type="entry name" value="Dynein_linker_3"/>
</dbReference>
<dbReference type="InterPro" id="IPR041228">
    <property type="entry name" value="Dynein_C"/>
</dbReference>
<comment type="subcellular location">
    <subcellularLocation>
        <location evidence="1">Cytoplasm</location>
        <location evidence="1">Cytoskeleton</location>
        <location evidence="1">Cilium axoneme</location>
    </subcellularLocation>
</comment>
<reference evidence="25" key="1">
    <citation type="submission" date="2025-08" db="UniProtKB">
        <authorList>
            <consortium name="RefSeq"/>
        </authorList>
    </citation>
    <scope>IDENTIFICATION</scope>
    <source>
        <tissue evidence="25">Whole body</tissue>
    </source>
</reference>
<dbReference type="InterPro" id="IPR013602">
    <property type="entry name" value="Dynein_heavy_linker"/>
</dbReference>
<dbReference type="GeneID" id="113463973"/>
<dbReference type="Gene3D" id="1.10.8.720">
    <property type="entry name" value="Region D6 of dynein motor"/>
    <property type="match status" value="1"/>
</dbReference>
<dbReference type="FunFam" id="1.20.920.30:FF:000002">
    <property type="entry name" value="Dynein axonemal heavy chain 3"/>
    <property type="match status" value="1"/>
</dbReference>
<dbReference type="GO" id="GO:0030286">
    <property type="term" value="C:dynein complex"/>
    <property type="evidence" value="ECO:0007669"/>
    <property type="project" value="UniProtKB-KW"/>
</dbReference>
<evidence type="ECO:0000259" key="14">
    <source>
        <dbReference type="Pfam" id="PF03028"/>
    </source>
</evidence>